<protein>
    <submittedName>
        <fullName evidence="1">Uncharacterized protein</fullName>
    </submittedName>
</protein>
<dbReference type="AlphaFoldDB" id="A0A9N7NBD1"/>
<reference evidence="1" key="1">
    <citation type="submission" date="2019-12" db="EMBL/GenBank/DDBJ databases">
        <authorList>
            <person name="Scholes J."/>
        </authorList>
    </citation>
    <scope>NUCLEOTIDE SEQUENCE</scope>
</reference>
<sequence>MIHTHHFIHAQIEHKTHVLLFNSKSPDFDSLLMHAREGRAEISKFKCHRTCNLQTSCNGLILEYEEPIIDNINLYISNPTIGKIHFLPPFVGGVPNLAWGIAYTSVSMAYKVVLPISTGQGLEIKFYILIVGVDKSWRAVDLGQMSIEAIRVFFFPPAITEGFIHWFHAHSNMVLTLNVETETVTKTPGPRPSRGIFKHQTNIYLSTGKFLSLLLLFGEFSWQVWEMRPENGEWRKTGSVCLES</sequence>
<name>A0A9N7NBD1_STRHE</name>
<gene>
    <name evidence="1" type="ORF">SHERM_24170</name>
</gene>
<dbReference type="InterPro" id="IPR050796">
    <property type="entry name" value="SCF_F-box_component"/>
</dbReference>
<dbReference type="PANTHER" id="PTHR31672:SF13">
    <property type="entry name" value="F-BOX PROTEIN CPR30-LIKE"/>
    <property type="match status" value="1"/>
</dbReference>
<comment type="caution">
    <text evidence="1">The sequence shown here is derived from an EMBL/GenBank/DDBJ whole genome shotgun (WGS) entry which is preliminary data.</text>
</comment>
<proteinExistence type="predicted"/>
<dbReference type="PANTHER" id="PTHR31672">
    <property type="entry name" value="BNACNNG10540D PROTEIN"/>
    <property type="match status" value="1"/>
</dbReference>
<dbReference type="Proteomes" id="UP001153555">
    <property type="component" value="Unassembled WGS sequence"/>
</dbReference>
<keyword evidence="2" id="KW-1185">Reference proteome</keyword>
<evidence type="ECO:0000313" key="2">
    <source>
        <dbReference type="Proteomes" id="UP001153555"/>
    </source>
</evidence>
<evidence type="ECO:0000313" key="1">
    <source>
        <dbReference type="EMBL" id="CAA0828475.1"/>
    </source>
</evidence>
<dbReference type="OrthoDB" id="1918594at2759"/>
<accession>A0A9N7NBD1</accession>
<dbReference type="EMBL" id="CACSLK010027752">
    <property type="protein sequence ID" value="CAA0828475.1"/>
    <property type="molecule type" value="Genomic_DNA"/>
</dbReference>
<organism evidence="1 2">
    <name type="scientific">Striga hermonthica</name>
    <name type="common">Purple witchweed</name>
    <name type="synonym">Buchnera hermonthica</name>
    <dbReference type="NCBI Taxonomy" id="68872"/>
    <lineage>
        <taxon>Eukaryota</taxon>
        <taxon>Viridiplantae</taxon>
        <taxon>Streptophyta</taxon>
        <taxon>Embryophyta</taxon>
        <taxon>Tracheophyta</taxon>
        <taxon>Spermatophyta</taxon>
        <taxon>Magnoliopsida</taxon>
        <taxon>eudicotyledons</taxon>
        <taxon>Gunneridae</taxon>
        <taxon>Pentapetalae</taxon>
        <taxon>asterids</taxon>
        <taxon>lamiids</taxon>
        <taxon>Lamiales</taxon>
        <taxon>Orobanchaceae</taxon>
        <taxon>Buchnereae</taxon>
        <taxon>Striga</taxon>
    </lineage>
</organism>